<dbReference type="CDD" id="cd00075">
    <property type="entry name" value="HATPase"/>
    <property type="match status" value="1"/>
</dbReference>
<evidence type="ECO:0000256" key="6">
    <source>
        <dbReference type="ARBA" id="ARBA00022692"/>
    </source>
</evidence>
<dbReference type="SUPFAM" id="SSF47384">
    <property type="entry name" value="Homodimeric domain of signal transducing histidine kinase"/>
    <property type="match status" value="1"/>
</dbReference>
<feature type="compositionally biased region" description="Basic and acidic residues" evidence="11">
    <location>
        <begin position="1084"/>
        <end position="1095"/>
    </location>
</feature>
<dbReference type="PROSITE" id="PS50885">
    <property type="entry name" value="HAMP"/>
    <property type="match status" value="1"/>
</dbReference>
<keyword evidence="4" id="KW-0597">Phosphoprotein</keyword>
<dbReference type="Pfam" id="PF00512">
    <property type="entry name" value="HisKA"/>
    <property type="match status" value="1"/>
</dbReference>
<dbReference type="SMART" id="SM00304">
    <property type="entry name" value="HAMP"/>
    <property type="match status" value="1"/>
</dbReference>
<feature type="region of interest" description="Disordered" evidence="11">
    <location>
        <begin position="480"/>
        <end position="1013"/>
    </location>
</feature>
<reference evidence="14 15" key="1">
    <citation type="submission" date="2018-08" db="EMBL/GenBank/DDBJ databases">
        <title>Sequencing the genomes of 1000 actinobacteria strains.</title>
        <authorList>
            <person name="Klenk H.-P."/>
        </authorList>
    </citation>
    <scope>NUCLEOTIDE SEQUENCE [LARGE SCALE GENOMIC DNA]</scope>
    <source>
        <strain evidence="14 15">DSM 43927</strain>
    </source>
</reference>
<keyword evidence="7 14" id="KW-0418">Kinase</keyword>
<keyword evidence="10" id="KW-0472">Membrane</keyword>
<keyword evidence="5" id="KW-0808">Transferase</keyword>
<feature type="domain" description="Histidine kinase" evidence="12">
    <location>
        <begin position="266"/>
        <end position="476"/>
    </location>
</feature>
<dbReference type="InterPro" id="IPR003661">
    <property type="entry name" value="HisK_dim/P_dom"/>
</dbReference>
<keyword evidence="6" id="KW-0812">Transmembrane</keyword>
<comment type="subcellular location">
    <subcellularLocation>
        <location evidence="2">Cell membrane</location>
    </subcellularLocation>
</comment>
<feature type="compositionally biased region" description="Acidic residues" evidence="11">
    <location>
        <begin position="965"/>
        <end position="981"/>
    </location>
</feature>
<dbReference type="InterPro" id="IPR003594">
    <property type="entry name" value="HATPase_dom"/>
</dbReference>
<feature type="domain" description="HAMP" evidence="13">
    <location>
        <begin position="206"/>
        <end position="258"/>
    </location>
</feature>
<dbReference type="Pfam" id="PF00672">
    <property type="entry name" value="HAMP"/>
    <property type="match status" value="1"/>
</dbReference>
<evidence type="ECO:0000256" key="7">
    <source>
        <dbReference type="ARBA" id="ARBA00022777"/>
    </source>
</evidence>
<dbReference type="Gene3D" id="3.30.565.10">
    <property type="entry name" value="Histidine kinase-like ATPase, C-terminal domain"/>
    <property type="match status" value="1"/>
</dbReference>
<dbReference type="PROSITE" id="PS50109">
    <property type="entry name" value="HIS_KIN"/>
    <property type="match status" value="1"/>
</dbReference>
<dbReference type="Pfam" id="PF02518">
    <property type="entry name" value="HATPase_c"/>
    <property type="match status" value="1"/>
</dbReference>
<dbReference type="PANTHER" id="PTHR45436">
    <property type="entry name" value="SENSOR HISTIDINE KINASE YKOH"/>
    <property type="match status" value="1"/>
</dbReference>
<feature type="compositionally biased region" description="Low complexity" evidence="11">
    <location>
        <begin position="1169"/>
        <end position="1182"/>
    </location>
</feature>
<feature type="compositionally biased region" description="Low complexity" evidence="11">
    <location>
        <begin position="983"/>
        <end position="998"/>
    </location>
</feature>
<evidence type="ECO:0000313" key="15">
    <source>
        <dbReference type="Proteomes" id="UP000256661"/>
    </source>
</evidence>
<feature type="compositionally biased region" description="Low complexity" evidence="11">
    <location>
        <begin position="572"/>
        <end position="587"/>
    </location>
</feature>
<dbReference type="GO" id="GO:0000155">
    <property type="term" value="F:phosphorelay sensor kinase activity"/>
    <property type="evidence" value="ECO:0007669"/>
    <property type="project" value="InterPro"/>
</dbReference>
<dbReference type="Proteomes" id="UP000256661">
    <property type="component" value="Unassembled WGS sequence"/>
</dbReference>
<feature type="compositionally biased region" description="Basic and acidic residues" evidence="11">
    <location>
        <begin position="942"/>
        <end position="953"/>
    </location>
</feature>
<dbReference type="CDD" id="cd06225">
    <property type="entry name" value="HAMP"/>
    <property type="match status" value="1"/>
</dbReference>
<evidence type="ECO:0000256" key="10">
    <source>
        <dbReference type="ARBA" id="ARBA00023136"/>
    </source>
</evidence>
<dbReference type="SMART" id="SM00388">
    <property type="entry name" value="HisKA"/>
    <property type="match status" value="1"/>
</dbReference>
<evidence type="ECO:0000256" key="5">
    <source>
        <dbReference type="ARBA" id="ARBA00022679"/>
    </source>
</evidence>
<sequence>MTMMTTTAMTEARVTARARIVGWMLLLVGLALAASVLMTWSVLSARLNDRVNDELTHEANKLRGYVRTGVDPATGRPPANVSELLTGYLVHNLPDGYETFFSVVDGRAERRSAQEPMARMDRDTAFVARVAGLRAPSHGWAASPAGRVRYAVLPVRMAGDPRRASLVVVEFRDAQRAEVTETTHVLAITAFGALAVAGLVGWLIAGRVLAPIRLVRQTADQIGESDLTGRLEVRGNDDVAELATTFNRMLDRLECAFAVQRRFLDDAGHELRTPITVIRGHLELMDDDDDPAELEETRALLMEELDRMNRMVNDLLMLAKADRPDFLNLGEVDLAELTVDVVAKSRGLAPRRWRVAMVAEVRVLGDGQRLTQALMQLASNAVRHTGEGDTIEVGSAIRDGAVLLWVRDSGPGVAEEDALRIFERFVRVGSGPRPPDGSGLGLAIVASIARAHGGAAYVESPSGGGAQFVLDLPLRPVYRNPNTDTVPLPRTNPSPKDCQGPASGRPGRLDRAPVPEPMRGGAPGDVRHMRRASEPSDDWIPGPTADSEPGRSHAEAAGPTTPPLPQGDRAPDAAWAPRDGLGTGNTTGRRDGRGGVPTVEPQCDENDLQATEPWDTRNTPQAAEPWDERNASQTAGPWGDPQMTELWDEQNTPQGAEPWDGQKTFQTPDSWDEESTPQAAALREERNTPEVTEPSGGRNALQTPDSWDDEETPRAAVPWNRRNARPATEPRDEGHTPQATRPGDEVRTPQAMKAGDEGKAPGAVESWGGWSDEYGAAGLERAPARTGETSESAPAPGADAESVRNDPRCVTPLRGLDAGPDLRDTAPEGDETAGPVGPQFHADGAAVTQGRPDTGLEAGPETCGAPADGGEGTGPKGDRRRYLEGVVPTVGSPPPDCEQEVLPDGGPGNGWGSRPDAEQSVTSDGRQNTASAPRAPGTGADPGREPSTRRERGPGAQRRGRPESLLEDGESADEDLSEVEPESVLLSGGSAGDDSSCLELESTPERCGSADDDLSHVECGVVPEDLGTAHAHLSRTAPESFPKGRGPDERELSQAVSESGPEDCGSADKDLSPAVFETGTEHCGPVDDSHSRAEPEVVPGDRGPADQHLSRTGLESGLNLGPAEEDLSRTDPEPSPGGRGSGDEGHSQAVFKSGRGELGSGDEDLSEDGSGVVPEEGGAAEESLSRADSGAVLQGVPGAESDRGVAR</sequence>
<dbReference type="PANTHER" id="PTHR45436:SF5">
    <property type="entry name" value="SENSOR HISTIDINE KINASE TRCS"/>
    <property type="match status" value="1"/>
</dbReference>
<dbReference type="SUPFAM" id="SSF158472">
    <property type="entry name" value="HAMP domain-like"/>
    <property type="match status" value="1"/>
</dbReference>
<dbReference type="GO" id="GO:0005886">
    <property type="term" value="C:plasma membrane"/>
    <property type="evidence" value="ECO:0007669"/>
    <property type="project" value="UniProtKB-SubCell"/>
</dbReference>
<evidence type="ECO:0000259" key="13">
    <source>
        <dbReference type="PROSITE" id="PS50885"/>
    </source>
</evidence>
<dbReference type="SMART" id="SM00387">
    <property type="entry name" value="HATPase_c"/>
    <property type="match status" value="1"/>
</dbReference>
<evidence type="ECO:0000256" key="11">
    <source>
        <dbReference type="SAM" id="MobiDB-lite"/>
    </source>
</evidence>
<keyword evidence="15" id="KW-1185">Reference proteome</keyword>
<dbReference type="EMBL" id="QTTT01000001">
    <property type="protein sequence ID" value="REE96392.1"/>
    <property type="molecule type" value="Genomic_DNA"/>
</dbReference>
<evidence type="ECO:0000256" key="1">
    <source>
        <dbReference type="ARBA" id="ARBA00000085"/>
    </source>
</evidence>
<proteinExistence type="predicted"/>
<evidence type="ECO:0000313" key="14">
    <source>
        <dbReference type="EMBL" id="REE96392.1"/>
    </source>
</evidence>
<dbReference type="Gene3D" id="1.10.287.130">
    <property type="match status" value="1"/>
</dbReference>
<dbReference type="CDD" id="cd00082">
    <property type="entry name" value="HisKA"/>
    <property type="match status" value="1"/>
</dbReference>
<keyword evidence="8" id="KW-1133">Transmembrane helix</keyword>
<feature type="region of interest" description="Disordered" evidence="11">
    <location>
        <begin position="1030"/>
        <end position="1207"/>
    </location>
</feature>
<dbReference type="InterPro" id="IPR004358">
    <property type="entry name" value="Sig_transdc_His_kin-like_C"/>
</dbReference>
<accession>A0A3D9SKD2</accession>
<dbReference type="FunFam" id="1.10.287.130:FF:000001">
    <property type="entry name" value="Two-component sensor histidine kinase"/>
    <property type="match status" value="1"/>
</dbReference>
<evidence type="ECO:0000256" key="9">
    <source>
        <dbReference type="ARBA" id="ARBA00023012"/>
    </source>
</evidence>
<dbReference type="InterPro" id="IPR036097">
    <property type="entry name" value="HisK_dim/P_sf"/>
</dbReference>
<dbReference type="InterPro" id="IPR050428">
    <property type="entry name" value="TCS_sensor_his_kinase"/>
</dbReference>
<evidence type="ECO:0000256" key="3">
    <source>
        <dbReference type="ARBA" id="ARBA00012438"/>
    </source>
</evidence>
<gene>
    <name evidence="14" type="ORF">DFJ69_1825</name>
</gene>
<feature type="compositionally biased region" description="Polar residues" evidence="11">
    <location>
        <begin position="919"/>
        <end position="931"/>
    </location>
</feature>
<dbReference type="InterPro" id="IPR036890">
    <property type="entry name" value="HATPase_C_sf"/>
</dbReference>
<name>A0A3D9SKD2_9ACTN</name>
<comment type="catalytic activity">
    <reaction evidence="1">
        <text>ATP + protein L-histidine = ADP + protein N-phospho-L-histidine.</text>
        <dbReference type="EC" id="2.7.13.3"/>
    </reaction>
</comment>
<feature type="compositionally biased region" description="Basic and acidic residues" evidence="11">
    <location>
        <begin position="525"/>
        <end position="534"/>
    </location>
</feature>
<protein>
    <recommendedName>
        <fullName evidence="3">histidine kinase</fullName>
        <ecNumber evidence="3">2.7.13.3</ecNumber>
    </recommendedName>
</protein>
<dbReference type="PRINTS" id="PR00344">
    <property type="entry name" value="BCTRLSENSOR"/>
</dbReference>
<dbReference type="InterPro" id="IPR003660">
    <property type="entry name" value="HAMP_dom"/>
</dbReference>
<evidence type="ECO:0000256" key="2">
    <source>
        <dbReference type="ARBA" id="ARBA00004236"/>
    </source>
</evidence>
<comment type="caution">
    <text evidence="14">The sequence shown here is derived from an EMBL/GenBank/DDBJ whole genome shotgun (WGS) entry which is preliminary data.</text>
</comment>
<evidence type="ECO:0000259" key="12">
    <source>
        <dbReference type="PROSITE" id="PS50109"/>
    </source>
</evidence>
<evidence type="ECO:0000256" key="4">
    <source>
        <dbReference type="ARBA" id="ARBA00022553"/>
    </source>
</evidence>
<dbReference type="AlphaFoldDB" id="A0A3D9SKD2"/>
<dbReference type="InterPro" id="IPR005467">
    <property type="entry name" value="His_kinase_dom"/>
</dbReference>
<keyword evidence="9" id="KW-0902">Two-component regulatory system</keyword>
<evidence type="ECO:0000256" key="8">
    <source>
        <dbReference type="ARBA" id="ARBA00022989"/>
    </source>
</evidence>
<organism evidence="14 15">
    <name type="scientific">Thermomonospora umbrina</name>
    <dbReference type="NCBI Taxonomy" id="111806"/>
    <lineage>
        <taxon>Bacteria</taxon>
        <taxon>Bacillati</taxon>
        <taxon>Actinomycetota</taxon>
        <taxon>Actinomycetes</taxon>
        <taxon>Streptosporangiales</taxon>
        <taxon>Thermomonosporaceae</taxon>
        <taxon>Thermomonospora</taxon>
    </lineage>
</organism>
<dbReference type="EC" id="2.7.13.3" evidence="3"/>
<dbReference type="Gene3D" id="6.10.340.10">
    <property type="match status" value="1"/>
</dbReference>
<dbReference type="SUPFAM" id="SSF55874">
    <property type="entry name" value="ATPase domain of HSP90 chaperone/DNA topoisomerase II/histidine kinase"/>
    <property type="match status" value="1"/>
</dbReference>